<feature type="chain" id="PRO_5032794737" description="Lipoprotein" evidence="1">
    <location>
        <begin position="21"/>
        <end position="201"/>
    </location>
</feature>
<proteinExistence type="predicted"/>
<reference evidence="2 3" key="1">
    <citation type="submission" date="2019-10" db="EMBL/GenBank/DDBJ databases">
        <title>New genus of Silvanigrellaceae.</title>
        <authorList>
            <person name="Pitt A."/>
            <person name="Hahn M.W."/>
        </authorList>
    </citation>
    <scope>NUCLEOTIDE SEQUENCE [LARGE SCALE GENOMIC DNA]</scope>
    <source>
        <strain evidence="2 3">33A1-SZDP</strain>
    </source>
</reference>
<name>A0A833JC68_9BACT</name>
<keyword evidence="1" id="KW-0732">Signal</keyword>
<gene>
    <name evidence="2" type="ORF">GCL57_06635</name>
</gene>
<feature type="signal peptide" evidence="1">
    <location>
        <begin position="1"/>
        <end position="20"/>
    </location>
</feature>
<organism evidence="2 3">
    <name type="scientific">Fluviispira multicolorata</name>
    <dbReference type="NCBI Taxonomy" id="2654512"/>
    <lineage>
        <taxon>Bacteria</taxon>
        <taxon>Pseudomonadati</taxon>
        <taxon>Bdellovibrionota</taxon>
        <taxon>Oligoflexia</taxon>
        <taxon>Silvanigrellales</taxon>
        <taxon>Silvanigrellaceae</taxon>
        <taxon>Fluviispira</taxon>
    </lineage>
</organism>
<protein>
    <recommendedName>
        <fullName evidence="4">Lipoprotein</fullName>
    </recommendedName>
</protein>
<comment type="caution">
    <text evidence="2">The sequence shown here is derived from an EMBL/GenBank/DDBJ whole genome shotgun (WGS) entry which is preliminary data.</text>
</comment>
<evidence type="ECO:0008006" key="4">
    <source>
        <dbReference type="Google" id="ProtNLM"/>
    </source>
</evidence>
<sequence>MKYIYSFIFKTIFMATLALTNGCISLTDKEVTIEKSEQITPKWAQENWQSTDHESIHFTFKKNDVYNLNLGIKQIQAAAQIQTSFLVMEKVQKTLLNFLPASSNISNKERNSLVNELSEAVSKNRLTINFKPVLPKAIYWEYRQKDTDNGLEKFYVIWVLLSVPNSDYKAALISTALTLTKSSSSDAVDLGQNILQKMTPP</sequence>
<evidence type="ECO:0000256" key="1">
    <source>
        <dbReference type="SAM" id="SignalP"/>
    </source>
</evidence>
<dbReference type="Proteomes" id="UP000442694">
    <property type="component" value="Unassembled WGS sequence"/>
</dbReference>
<dbReference type="RefSeq" id="WP_152212574.1">
    <property type="nucleotide sequence ID" value="NZ_WFLN01000006.1"/>
</dbReference>
<accession>A0A833JC68</accession>
<evidence type="ECO:0000313" key="2">
    <source>
        <dbReference type="EMBL" id="KAB8030646.1"/>
    </source>
</evidence>
<evidence type="ECO:0000313" key="3">
    <source>
        <dbReference type="Proteomes" id="UP000442694"/>
    </source>
</evidence>
<keyword evidence="3" id="KW-1185">Reference proteome</keyword>
<dbReference type="EMBL" id="WFLN01000006">
    <property type="protein sequence ID" value="KAB8030646.1"/>
    <property type="molecule type" value="Genomic_DNA"/>
</dbReference>
<dbReference type="AlphaFoldDB" id="A0A833JC68"/>